<dbReference type="PROSITE" id="PS51898">
    <property type="entry name" value="TYR_RECOMBINASE"/>
    <property type="match status" value="1"/>
</dbReference>
<dbReference type="InterPro" id="IPR050090">
    <property type="entry name" value="Tyrosine_recombinase_XerCD"/>
</dbReference>
<dbReference type="AlphaFoldDB" id="H5Y312"/>
<dbReference type="HOGENOM" id="CLU_027562_23_4_9"/>
<name>H5Y312_9FIRM</name>
<dbReference type="STRING" id="768710.DesyoDRAFT_1571"/>
<dbReference type="OrthoDB" id="9785687at2"/>
<dbReference type="SUPFAM" id="SSF56349">
    <property type="entry name" value="DNA breaking-rejoining enzymes"/>
    <property type="match status" value="1"/>
</dbReference>
<sequence length="527" mass="60346">MTKLETTINTLLQQLKSELANETWESRRRYFNQMLKCAKSLGITEPCEELYDAFIREDNGSPERRALHVRCVKLVDTLACTQARDEHGIPFNEPPMPNDAEVHGFFQSREFPITADVHIDYLLVKAEIEMRYLKLTDSTMGQYKHSWMDIRCYFYDAGVSGYDETLMKCFIQEINNLRNKGSMKEWKWKINRKAAHVLMEVANTGRFLWGMINRDADFSSLEVESIRSQYLGSLEQRNLSRSTIDLHDYVFRKTVEFTGIETPKDLLSLSPEKIHLVITKFAGICNRRSMATILPILRSLLKFFHTVGLIRKDLSGIVMGGFVQRGSVAAYISEKDQTKLVAQLAKESKRTKAVILLAMHLGLRDCDICNLTFQAIDWRNDKIRLIQKKTGEPLVLPLLQDVGNALMDYILNERPKRADHYPYIFLRKQAPYNKLTSVYSTCSRLLGCLGIKPVNGTARGVHLFRYSMVHKLLVAKVPHQVITDALGHTSKESDKPYLSMEESMLRMCALDLSVIGRVSWRGGASDD</sequence>
<dbReference type="InterPro" id="IPR011010">
    <property type="entry name" value="DNA_brk_join_enz"/>
</dbReference>
<keyword evidence="1" id="KW-0233">DNA recombination</keyword>
<dbReference type="GO" id="GO:0006310">
    <property type="term" value="P:DNA recombination"/>
    <property type="evidence" value="ECO:0007669"/>
    <property type="project" value="UniProtKB-KW"/>
</dbReference>
<evidence type="ECO:0000256" key="1">
    <source>
        <dbReference type="ARBA" id="ARBA00023172"/>
    </source>
</evidence>
<evidence type="ECO:0000259" key="2">
    <source>
        <dbReference type="PROSITE" id="PS51898"/>
    </source>
</evidence>
<dbReference type="Gene3D" id="1.10.443.10">
    <property type="entry name" value="Intergrase catalytic core"/>
    <property type="match status" value="1"/>
</dbReference>
<dbReference type="Pfam" id="PF00589">
    <property type="entry name" value="Phage_integrase"/>
    <property type="match status" value="1"/>
</dbReference>
<dbReference type="EMBL" id="CM001441">
    <property type="protein sequence ID" value="EHQ88707.1"/>
    <property type="molecule type" value="Genomic_DNA"/>
</dbReference>
<dbReference type="GO" id="GO:0003677">
    <property type="term" value="F:DNA binding"/>
    <property type="evidence" value="ECO:0007669"/>
    <property type="project" value="InterPro"/>
</dbReference>
<keyword evidence="4" id="KW-1185">Reference proteome</keyword>
<dbReference type="PANTHER" id="PTHR30349:SF90">
    <property type="entry name" value="TYROSINE RECOMBINASE XERD"/>
    <property type="match status" value="1"/>
</dbReference>
<accession>H5Y312</accession>
<evidence type="ECO:0000313" key="3">
    <source>
        <dbReference type="EMBL" id="EHQ88707.1"/>
    </source>
</evidence>
<dbReference type="RefSeq" id="WP_007781425.1">
    <property type="nucleotide sequence ID" value="NZ_CM001441.1"/>
</dbReference>
<dbReference type="eggNOG" id="COG0582">
    <property type="taxonomic scope" value="Bacteria"/>
</dbReference>
<dbReference type="PANTHER" id="PTHR30349">
    <property type="entry name" value="PHAGE INTEGRASE-RELATED"/>
    <property type="match status" value="1"/>
</dbReference>
<evidence type="ECO:0000313" key="4">
    <source>
        <dbReference type="Proteomes" id="UP000005104"/>
    </source>
</evidence>
<gene>
    <name evidence="3" type="ORF">DesyoDRAFT_1571</name>
</gene>
<dbReference type="Proteomes" id="UP000005104">
    <property type="component" value="Chromosome"/>
</dbReference>
<organism evidence="3 4">
    <name type="scientific">Desulfosporosinus youngiae DSM 17734</name>
    <dbReference type="NCBI Taxonomy" id="768710"/>
    <lineage>
        <taxon>Bacteria</taxon>
        <taxon>Bacillati</taxon>
        <taxon>Bacillota</taxon>
        <taxon>Clostridia</taxon>
        <taxon>Eubacteriales</taxon>
        <taxon>Desulfitobacteriaceae</taxon>
        <taxon>Desulfosporosinus</taxon>
    </lineage>
</organism>
<dbReference type="InterPro" id="IPR002104">
    <property type="entry name" value="Integrase_catalytic"/>
</dbReference>
<proteinExistence type="predicted"/>
<feature type="domain" description="Tyr recombinase" evidence="2">
    <location>
        <begin position="327"/>
        <end position="510"/>
    </location>
</feature>
<reference evidence="3 4" key="1">
    <citation type="submission" date="2011-11" db="EMBL/GenBank/DDBJ databases">
        <title>The Noncontiguous Finished genome of Desulfosporosinus youngiae DSM 17734.</title>
        <authorList>
            <consortium name="US DOE Joint Genome Institute (JGI-PGF)"/>
            <person name="Lucas S."/>
            <person name="Han J."/>
            <person name="Lapidus A."/>
            <person name="Cheng J.-F."/>
            <person name="Goodwin L."/>
            <person name="Pitluck S."/>
            <person name="Peters L."/>
            <person name="Ovchinnikova G."/>
            <person name="Lu M."/>
            <person name="Land M.L."/>
            <person name="Hauser L."/>
            <person name="Pester M."/>
            <person name="Spring S."/>
            <person name="Ollivier B."/>
            <person name="Rattei T."/>
            <person name="Klenk H.-P."/>
            <person name="Wagner M."/>
            <person name="Loy A."/>
            <person name="Woyke T.J."/>
        </authorList>
    </citation>
    <scope>NUCLEOTIDE SEQUENCE [LARGE SCALE GENOMIC DNA]</scope>
    <source>
        <strain evidence="3 4">DSM 17734</strain>
    </source>
</reference>
<dbReference type="InterPro" id="IPR013762">
    <property type="entry name" value="Integrase-like_cat_sf"/>
</dbReference>
<protein>
    <submittedName>
        <fullName evidence="3">Site-specific recombinase XerD</fullName>
    </submittedName>
</protein>
<dbReference type="GO" id="GO:0015074">
    <property type="term" value="P:DNA integration"/>
    <property type="evidence" value="ECO:0007669"/>
    <property type="project" value="InterPro"/>
</dbReference>